<sequence length="243" mass="26578">MFRLLKWGFQLLILFIVVSFAGRGYAALAARSQGLLPSDPVSSMFPEPQADQVRLRGVNRDTIQPGANLPGTDLVLVEIRESDAVFAKPGGETAVRRFGDSVKFDGPWANVSGTDYNVSGRIIRVNPGDVHVVSVYSITIFDTAPVRAPLAMTPGTPYTLVLRARTDAPIRGTTLHYRGRTDSGDARVDGLDGDSWGQFSAMDSIRWSGLLREDLAVSYNMRILFYTDTDIYLGGTVQLTHLP</sequence>
<organism evidence="1">
    <name type="scientific">Caldilineaceae bacterium SB0662_bin_9</name>
    <dbReference type="NCBI Taxonomy" id="2605258"/>
    <lineage>
        <taxon>Bacteria</taxon>
        <taxon>Bacillati</taxon>
        <taxon>Chloroflexota</taxon>
        <taxon>Caldilineae</taxon>
        <taxon>Caldilineales</taxon>
        <taxon>Caldilineaceae</taxon>
    </lineage>
</organism>
<accession>A0A6B1DT43</accession>
<proteinExistence type="predicted"/>
<dbReference type="AlphaFoldDB" id="A0A6B1DT43"/>
<evidence type="ECO:0000313" key="1">
    <source>
        <dbReference type="EMBL" id="MYD90950.1"/>
    </source>
</evidence>
<gene>
    <name evidence="1" type="ORF">F4Y08_11560</name>
</gene>
<comment type="caution">
    <text evidence="1">The sequence shown here is derived from an EMBL/GenBank/DDBJ whole genome shotgun (WGS) entry which is preliminary data.</text>
</comment>
<dbReference type="EMBL" id="VXPY01000084">
    <property type="protein sequence ID" value="MYD90950.1"/>
    <property type="molecule type" value="Genomic_DNA"/>
</dbReference>
<name>A0A6B1DT43_9CHLR</name>
<reference evidence="1" key="1">
    <citation type="submission" date="2019-09" db="EMBL/GenBank/DDBJ databases">
        <title>Characterisation of the sponge microbiome using genome-centric metagenomics.</title>
        <authorList>
            <person name="Engelberts J.P."/>
            <person name="Robbins S.J."/>
            <person name="De Goeij J.M."/>
            <person name="Aranda M."/>
            <person name="Bell S.C."/>
            <person name="Webster N.S."/>
        </authorList>
    </citation>
    <scope>NUCLEOTIDE SEQUENCE</scope>
    <source>
        <strain evidence="1">SB0662_bin_9</strain>
    </source>
</reference>
<protein>
    <submittedName>
        <fullName evidence="1">Uncharacterized protein</fullName>
    </submittedName>
</protein>